<evidence type="ECO:0000256" key="1">
    <source>
        <dbReference type="SAM" id="MobiDB-lite"/>
    </source>
</evidence>
<feature type="region of interest" description="Disordered" evidence="1">
    <location>
        <begin position="1"/>
        <end position="140"/>
    </location>
</feature>
<keyword evidence="3" id="KW-1185">Reference proteome</keyword>
<gene>
    <name evidence="2" type="ORF">ALEPTO_LOCUS7937</name>
</gene>
<dbReference type="OrthoDB" id="5552418at2759"/>
<feature type="compositionally biased region" description="Low complexity" evidence="1">
    <location>
        <begin position="153"/>
        <end position="167"/>
    </location>
</feature>
<reference evidence="2" key="1">
    <citation type="submission" date="2021-06" db="EMBL/GenBank/DDBJ databases">
        <authorList>
            <person name="Kallberg Y."/>
            <person name="Tangrot J."/>
            <person name="Rosling A."/>
        </authorList>
    </citation>
    <scope>NUCLEOTIDE SEQUENCE</scope>
    <source>
        <strain evidence="2">FL130A</strain>
    </source>
</reference>
<feature type="region of interest" description="Disordered" evidence="1">
    <location>
        <begin position="153"/>
        <end position="192"/>
    </location>
</feature>
<feature type="compositionally biased region" description="Basic and acidic residues" evidence="1">
    <location>
        <begin position="35"/>
        <end position="64"/>
    </location>
</feature>
<accession>A0A9N9CC23</accession>
<feature type="compositionally biased region" description="Low complexity" evidence="1">
    <location>
        <begin position="11"/>
        <end position="33"/>
    </location>
</feature>
<evidence type="ECO:0000313" key="3">
    <source>
        <dbReference type="Proteomes" id="UP000789508"/>
    </source>
</evidence>
<feature type="compositionally biased region" description="Polar residues" evidence="1">
    <location>
        <begin position="93"/>
        <end position="126"/>
    </location>
</feature>
<dbReference type="AlphaFoldDB" id="A0A9N9CC23"/>
<feature type="compositionally biased region" description="Low complexity" evidence="1">
    <location>
        <begin position="127"/>
        <end position="140"/>
    </location>
</feature>
<feature type="compositionally biased region" description="Polar residues" evidence="1">
    <location>
        <begin position="1"/>
        <end position="10"/>
    </location>
</feature>
<evidence type="ECO:0000313" key="2">
    <source>
        <dbReference type="EMBL" id="CAG8596376.1"/>
    </source>
</evidence>
<dbReference type="EMBL" id="CAJVPS010003925">
    <property type="protein sequence ID" value="CAG8596376.1"/>
    <property type="molecule type" value="Genomic_DNA"/>
</dbReference>
<organism evidence="2 3">
    <name type="scientific">Ambispora leptoticha</name>
    <dbReference type="NCBI Taxonomy" id="144679"/>
    <lineage>
        <taxon>Eukaryota</taxon>
        <taxon>Fungi</taxon>
        <taxon>Fungi incertae sedis</taxon>
        <taxon>Mucoromycota</taxon>
        <taxon>Glomeromycotina</taxon>
        <taxon>Glomeromycetes</taxon>
        <taxon>Archaeosporales</taxon>
        <taxon>Ambisporaceae</taxon>
        <taxon>Ambispora</taxon>
    </lineage>
</organism>
<name>A0A9N9CC23_9GLOM</name>
<sequence length="351" mass="39845">MTQNPFQTPVSSSQHTSITTPTTSSTITSTPETAADDRLETNIDNNSKRNLAENEQIHYAKDVNESLPAQTPKKGSIGSHNAATIDNIDDNKSLISSNNIQEKNPNHESNAFSRPQSLLSRQEPQQLSHPTSNLSLTPSPSFNARSILQYTPSASSSASPSLPSLAATQMDHRKSLPHSPPPQQQQPPLSSFEEVKEGFKRVIELVKRDEMFDAFNLLSNITANVVTNCEKYGLTSDENFSNDRETFWKTLNDCWLYAISQVNKNHSKHHQQQSQEQQQQSLPQRIGKEYLYKLRESVVSWADVLERYGLVDYEMGYWEQDFLEAIDTQINLFLNDSDMFHHRPQQQHQRS</sequence>
<proteinExistence type="predicted"/>
<dbReference type="Proteomes" id="UP000789508">
    <property type="component" value="Unassembled WGS sequence"/>
</dbReference>
<protein>
    <submittedName>
        <fullName evidence="2">4658_t:CDS:1</fullName>
    </submittedName>
</protein>
<comment type="caution">
    <text evidence="2">The sequence shown here is derived from an EMBL/GenBank/DDBJ whole genome shotgun (WGS) entry which is preliminary data.</text>
</comment>